<evidence type="ECO:0000313" key="1">
    <source>
        <dbReference type="EMBL" id="MDR5590805.1"/>
    </source>
</evidence>
<dbReference type="EMBL" id="JAVJIU010000003">
    <property type="protein sequence ID" value="MDR5590805.1"/>
    <property type="molecule type" value="Genomic_DNA"/>
</dbReference>
<organism evidence="1 2">
    <name type="scientific">Christiangramia sediminicola</name>
    <dbReference type="NCBI Taxonomy" id="3073267"/>
    <lineage>
        <taxon>Bacteria</taxon>
        <taxon>Pseudomonadati</taxon>
        <taxon>Bacteroidota</taxon>
        <taxon>Flavobacteriia</taxon>
        <taxon>Flavobacteriales</taxon>
        <taxon>Flavobacteriaceae</taxon>
        <taxon>Christiangramia</taxon>
    </lineage>
</organism>
<reference evidence="2" key="1">
    <citation type="submission" date="2023-07" db="EMBL/GenBank/DDBJ databases">
        <title>Christiangramia sp. SM2212., a novel bacterium of the family Flavobacteriaceae isolated from the sea sediment.</title>
        <authorList>
            <person name="Wang J."/>
            <person name="Zhang X."/>
        </authorList>
    </citation>
    <scope>NUCLEOTIDE SEQUENCE [LARGE SCALE GENOMIC DNA]</scope>
    <source>
        <strain evidence="2">SM2212</strain>
    </source>
</reference>
<dbReference type="RefSeq" id="WP_309561677.1">
    <property type="nucleotide sequence ID" value="NZ_JAVJIU010000003.1"/>
</dbReference>
<comment type="caution">
    <text evidence="1">The sequence shown here is derived from an EMBL/GenBank/DDBJ whole genome shotgun (WGS) entry which is preliminary data.</text>
</comment>
<name>A0ABU1EQY9_9FLAO</name>
<keyword evidence="2" id="KW-1185">Reference proteome</keyword>
<accession>A0ABU1EQY9</accession>
<protein>
    <submittedName>
        <fullName evidence="1">Uncharacterized protein</fullName>
    </submittedName>
</protein>
<proteinExistence type="predicted"/>
<evidence type="ECO:0000313" key="2">
    <source>
        <dbReference type="Proteomes" id="UP001257234"/>
    </source>
</evidence>
<gene>
    <name evidence="1" type="ORF">RE431_09140</name>
</gene>
<dbReference type="Proteomes" id="UP001257234">
    <property type="component" value="Unassembled WGS sequence"/>
</dbReference>
<sequence length="314" mass="37694">MIDFFKVKIHNKAQFEQLIEENKFSYQAVYSSSKDQVIEYPKVYKKDNLEIKITQNHGYLKGSLHKFYNIIHNYNEQNYNHLLYSDLEELIPALEEEYFLRENNNVIQLEVGFNLLTDTDPSEIIRDQIFLHRYEDPDRNKNYGGRGRLKTFKTSQVELKIYDKGRQSNLVNSILRIELKFLRTRKLNSINIFQLNDLLKVDNLDNLFAELIKEYSKLIIIDKNWEKRINSDDDLSVIKQAISSHFWRGFSQKNTWKKKKARMKKVNSILSKYNLDSTKERLLDNIYAQYIGFQERFSEFQNLEIKYSKPKKRE</sequence>